<proteinExistence type="predicted"/>
<dbReference type="RefSeq" id="WP_109360321.1">
    <property type="nucleotide sequence ID" value="NZ_QFRJ01000012.1"/>
</dbReference>
<dbReference type="InterPro" id="IPR003825">
    <property type="entry name" value="Colicin-V_CvpA"/>
</dbReference>
<dbReference type="GO" id="GO:0009403">
    <property type="term" value="P:toxin biosynthetic process"/>
    <property type="evidence" value="ECO:0007669"/>
    <property type="project" value="InterPro"/>
</dbReference>
<feature type="transmembrane region" description="Helical" evidence="5">
    <location>
        <begin position="101"/>
        <end position="122"/>
    </location>
</feature>
<dbReference type="AlphaFoldDB" id="A0A2U2XA81"/>
<protein>
    <recommendedName>
        <fullName evidence="8">Colicin V production protein</fullName>
    </recommendedName>
</protein>
<sequence length="216" mass="24570">MNFVDIVIIVPLMYAAWVGFRKGLIVEVFTLLALLVGIYAGIHFSDWTSDLIKDKINIEGRYLPVVAFTLTFLAVGAMVYFAGKMIERMLKVVNLSPVNKILGLFFGVIKMLYTLSILIILIETYDERGSFIPLDVKEESYLYDPVKITASATIPAIEESTIWLKNSVNETLSKEYDFNLDDMELLKRNADSLGLTMDDLKMLKEQYRDSLNTNEQ</sequence>
<gene>
    <name evidence="6" type="ORF">DIT68_13380</name>
</gene>
<reference evidence="6 7" key="2">
    <citation type="submission" date="2018-05" db="EMBL/GenBank/DDBJ databases">
        <authorList>
            <person name="Lanie J.A."/>
            <person name="Ng W.-L."/>
            <person name="Kazmierczak K.M."/>
            <person name="Andrzejewski T.M."/>
            <person name="Davidsen T.M."/>
            <person name="Wayne K.J."/>
            <person name="Tettelin H."/>
            <person name="Glass J.I."/>
            <person name="Rusch D."/>
            <person name="Podicherti R."/>
            <person name="Tsui H.-C.T."/>
            <person name="Winkler M.E."/>
        </authorList>
    </citation>
    <scope>NUCLEOTIDE SEQUENCE [LARGE SCALE GENOMIC DNA]</scope>
    <source>
        <strain evidence="6 7">C305</strain>
    </source>
</reference>
<evidence type="ECO:0000256" key="5">
    <source>
        <dbReference type="SAM" id="Phobius"/>
    </source>
</evidence>
<comment type="caution">
    <text evidence="6">The sequence shown here is derived from an EMBL/GenBank/DDBJ whole genome shotgun (WGS) entry which is preliminary data.</text>
</comment>
<dbReference type="Pfam" id="PF02674">
    <property type="entry name" value="Colicin_V"/>
    <property type="match status" value="1"/>
</dbReference>
<keyword evidence="4 5" id="KW-0472">Membrane</keyword>
<evidence type="ECO:0000256" key="4">
    <source>
        <dbReference type="ARBA" id="ARBA00023136"/>
    </source>
</evidence>
<dbReference type="Proteomes" id="UP000245370">
    <property type="component" value="Unassembled WGS sequence"/>
</dbReference>
<dbReference type="OrthoDB" id="9799585at2"/>
<evidence type="ECO:0000256" key="1">
    <source>
        <dbReference type="ARBA" id="ARBA00004141"/>
    </source>
</evidence>
<evidence type="ECO:0000256" key="2">
    <source>
        <dbReference type="ARBA" id="ARBA00022692"/>
    </source>
</evidence>
<keyword evidence="7" id="KW-1185">Reference proteome</keyword>
<feature type="transmembrane region" description="Helical" evidence="5">
    <location>
        <begin position="23"/>
        <end position="42"/>
    </location>
</feature>
<reference evidence="6 7" key="1">
    <citation type="submission" date="2018-05" db="EMBL/GenBank/DDBJ databases">
        <title>Brumimicrobium oceani sp. nov., isolated from coastal sediment.</title>
        <authorList>
            <person name="Kou Y."/>
        </authorList>
    </citation>
    <scope>NUCLEOTIDE SEQUENCE [LARGE SCALE GENOMIC DNA]</scope>
    <source>
        <strain evidence="6 7">C305</strain>
    </source>
</reference>
<keyword evidence="3 5" id="KW-1133">Transmembrane helix</keyword>
<name>A0A2U2XA81_9FLAO</name>
<evidence type="ECO:0008006" key="8">
    <source>
        <dbReference type="Google" id="ProtNLM"/>
    </source>
</evidence>
<evidence type="ECO:0000313" key="7">
    <source>
        <dbReference type="Proteomes" id="UP000245370"/>
    </source>
</evidence>
<dbReference type="GO" id="GO:0016020">
    <property type="term" value="C:membrane"/>
    <property type="evidence" value="ECO:0007669"/>
    <property type="project" value="UniProtKB-SubCell"/>
</dbReference>
<organism evidence="6 7">
    <name type="scientific">Brumimicrobium oceani</name>
    <dbReference type="NCBI Taxonomy" id="2100725"/>
    <lineage>
        <taxon>Bacteria</taxon>
        <taxon>Pseudomonadati</taxon>
        <taxon>Bacteroidota</taxon>
        <taxon>Flavobacteriia</taxon>
        <taxon>Flavobacteriales</taxon>
        <taxon>Crocinitomicaceae</taxon>
        <taxon>Brumimicrobium</taxon>
    </lineage>
</organism>
<feature type="transmembrane region" description="Helical" evidence="5">
    <location>
        <begin position="62"/>
        <end position="81"/>
    </location>
</feature>
<accession>A0A2U2XA81</accession>
<dbReference type="PANTHER" id="PTHR37306:SF1">
    <property type="entry name" value="COLICIN V PRODUCTION PROTEIN"/>
    <property type="match status" value="1"/>
</dbReference>
<dbReference type="PANTHER" id="PTHR37306">
    <property type="entry name" value="COLICIN V PRODUCTION PROTEIN"/>
    <property type="match status" value="1"/>
</dbReference>
<comment type="subcellular location">
    <subcellularLocation>
        <location evidence="1">Membrane</location>
        <topology evidence="1">Multi-pass membrane protein</topology>
    </subcellularLocation>
</comment>
<dbReference type="EMBL" id="QFRJ01000012">
    <property type="protein sequence ID" value="PWH84709.1"/>
    <property type="molecule type" value="Genomic_DNA"/>
</dbReference>
<keyword evidence="2 5" id="KW-0812">Transmembrane</keyword>
<evidence type="ECO:0000256" key="3">
    <source>
        <dbReference type="ARBA" id="ARBA00022989"/>
    </source>
</evidence>
<evidence type="ECO:0000313" key="6">
    <source>
        <dbReference type="EMBL" id="PWH84709.1"/>
    </source>
</evidence>